<dbReference type="AlphaFoldDB" id="A0AAE3DLF4"/>
<evidence type="ECO:0000313" key="2">
    <source>
        <dbReference type="Proteomes" id="UP001198962"/>
    </source>
</evidence>
<reference evidence="1" key="1">
    <citation type="submission" date="2021-10" db="EMBL/GenBank/DDBJ databases">
        <title>Anaerobic single-cell dispensing facilitates the cultivation of human gut bacteria.</title>
        <authorList>
            <person name="Afrizal A."/>
        </authorList>
    </citation>
    <scope>NUCLEOTIDE SEQUENCE</scope>
    <source>
        <strain evidence="1">CLA-AA-H274</strain>
    </source>
</reference>
<accession>A0AAE3DLF4</accession>
<dbReference type="Proteomes" id="UP001198962">
    <property type="component" value="Unassembled WGS sequence"/>
</dbReference>
<protein>
    <submittedName>
        <fullName evidence="1">Uncharacterized protein</fullName>
    </submittedName>
</protein>
<dbReference type="EMBL" id="JAJEPU010000024">
    <property type="protein sequence ID" value="MCC2165031.1"/>
    <property type="molecule type" value="Genomic_DNA"/>
</dbReference>
<dbReference type="RefSeq" id="WP_308451465.1">
    <property type="nucleotide sequence ID" value="NZ_JAJEPU010000024.1"/>
</dbReference>
<gene>
    <name evidence="1" type="ORF">LKD32_09130</name>
</gene>
<comment type="caution">
    <text evidence="1">The sequence shown here is derived from an EMBL/GenBank/DDBJ whole genome shotgun (WGS) entry which is preliminary data.</text>
</comment>
<keyword evidence="2" id="KW-1185">Reference proteome</keyword>
<proteinExistence type="predicted"/>
<name>A0AAE3DLF4_9FIRM</name>
<evidence type="ECO:0000313" key="1">
    <source>
        <dbReference type="EMBL" id="MCC2165031.1"/>
    </source>
</evidence>
<sequence length="442" mass="51240">MANQWRKLSSTAYGYSLARLALNSCMLCDEETDPEFAGFSTDKESYGPLVETLVKLLKRFCEGENSAELTQEALTLREACKKHMETLIGFVDNFCTYEYVFNRMERKYRDDLPTVEDSDDEFFARLVHYITDVEDQATMNQRIQMVIRELPVRMTRQKFYSILRESLSVYIGSDKESLKSMMYFVRSASMLEITEEQKSQKPELAEFLDQLRQQNFSDMPKETFLAFQEKITKAGLQLSGETDLFRNLQEMVNDLCVVCLCKSSAVRDAVEEQHVNAILRAVCEAWEKKKELAETVFEELEALEGIQEENFEKYMRMDFQEDAWKNEEELTLAFRVVNLISDSPFANLEKTKSEGEVDRTILDQTVNDFIAEVDPLLKSLSKMVSRAIMAGVLGVIPFCFNSSQELFEYVKNSLESCSDWAERETSKELLEMLMEEEDYDLV</sequence>
<organism evidence="1 2">
    <name type="scientific">Brotaphodocola catenula</name>
    <dbReference type="NCBI Taxonomy" id="2885361"/>
    <lineage>
        <taxon>Bacteria</taxon>
        <taxon>Bacillati</taxon>
        <taxon>Bacillota</taxon>
        <taxon>Clostridia</taxon>
        <taxon>Lachnospirales</taxon>
        <taxon>Lachnospiraceae</taxon>
        <taxon>Brotaphodocola</taxon>
    </lineage>
</organism>